<proteinExistence type="predicted"/>
<gene>
    <name evidence="3" type="ORF">ACFY35_32800</name>
</gene>
<dbReference type="InterPro" id="IPR000160">
    <property type="entry name" value="GGDEF_dom"/>
</dbReference>
<keyword evidence="3" id="KW-0548">Nucleotidyltransferase</keyword>
<dbReference type="InterPro" id="IPR043128">
    <property type="entry name" value="Rev_trsase/Diguanyl_cyclase"/>
</dbReference>
<keyword evidence="3" id="KW-0808">Transferase</keyword>
<dbReference type="PANTHER" id="PTHR46663">
    <property type="entry name" value="DIGUANYLATE CYCLASE DGCT-RELATED"/>
    <property type="match status" value="1"/>
</dbReference>
<dbReference type="SUPFAM" id="SSF55073">
    <property type="entry name" value="Nucleotide cyclase"/>
    <property type="match status" value="1"/>
</dbReference>
<keyword evidence="1" id="KW-1133">Transmembrane helix</keyword>
<evidence type="ECO:0000259" key="2">
    <source>
        <dbReference type="PROSITE" id="PS50887"/>
    </source>
</evidence>
<dbReference type="CDD" id="cd01949">
    <property type="entry name" value="GGDEF"/>
    <property type="match status" value="1"/>
</dbReference>
<keyword evidence="1" id="KW-0812">Transmembrane</keyword>
<dbReference type="Pfam" id="PF00990">
    <property type="entry name" value="GGDEF"/>
    <property type="match status" value="1"/>
</dbReference>
<dbReference type="Gene3D" id="3.30.70.270">
    <property type="match status" value="1"/>
</dbReference>
<dbReference type="NCBIfam" id="TIGR00254">
    <property type="entry name" value="GGDEF"/>
    <property type="match status" value="1"/>
</dbReference>
<reference evidence="3 4" key="1">
    <citation type="submission" date="2024-10" db="EMBL/GenBank/DDBJ databases">
        <title>The Natural Products Discovery Center: Release of the First 8490 Sequenced Strains for Exploring Actinobacteria Biosynthetic Diversity.</title>
        <authorList>
            <person name="Kalkreuter E."/>
            <person name="Kautsar S.A."/>
            <person name="Yang D."/>
            <person name="Bader C.D."/>
            <person name="Teijaro C.N."/>
            <person name="Fluegel L."/>
            <person name="Davis C.M."/>
            <person name="Simpson J.R."/>
            <person name="Lauterbach L."/>
            <person name="Steele A.D."/>
            <person name="Gui C."/>
            <person name="Meng S."/>
            <person name="Li G."/>
            <person name="Viehrig K."/>
            <person name="Ye F."/>
            <person name="Su P."/>
            <person name="Kiefer A.F."/>
            <person name="Nichols A."/>
            <person name="Cepeda A.J."/>
            <person name="Yan W."/>
            <person name="Fan B."/>
            <person name="Jiang Y."/>
            <person name="Adhikari A."/>
            <person name="Zheng C.-J."/>
            <person name="Schuster L."/>
            <person name="Cowan T.M."/>
            <person name="Smanski M.J."/>
            <person name="Chevrette M.G."/>
            <person name="De Carvalho L.P.S."/>
            <person name="Shen B."/>
        </authorList>
    </citation>
    <scope>NUCLEOTIDE SEQUENCE [LARGE SCALE GENOMIC DNA]</scope>
    <source>
        <strain evidence="3 4">NPDC000087</strain>
    </source>
</reference>
<feature type="transmembrane region" description="Helical" evidence="1">
    <location>
        <begin position="74"/>
        <end position="105"/>
    </location>
</feature>
<dbReference type="SMART" id="SM00267">
    <property type="entry name" value="GGDEF"/>
    <property type="match status" value="1"/>
</dbReference>
<organism evidence="3 4">
    <name type="scientific">Paractinoplanes globisporus</name>
    <dbReference type="NCBI Taxonomy" id="113565"/>
    <lineage>
        <taxon>Bacteria</taxon>
        <taxon>Bacillati</taxon>
        <taxon>Actinomycetota</taxon>
        <taxon>Actinomycetes</taxon>
        <taxon>Micromonosporales</taxon>
        <taxon>Micromonosporaceae</taxon>
        <taxon>Paractinoplanes</taxon>
    </lineage>
</organism>
<feature type="domain" description="GGDEF" evidence="2">
    <location>
        <begin position="349"/>
        <end position="481"/>
    </location>
</feature>
<protein>
    <submittedName>
        <fullName evidence="3">Diguanylate cyclase domain-containing protein</fullName>
        <ecNumber evidence="3">2.7.7.65</ecNumber>
    </submittedName>
</protein>
<evidence type="ECO:0000256" key="1">
    <source>
        <dbReference type="SAM" id="Phobius"/>
    </source>
</evidence>
<feature type="transmembrane region" description="Helical" evidence="1">
    <location>
        <begin position="143"/>
        <end position="165"/>
    </location>
</feature>
<name>A0ABW6WPU8_9ACTN</name>
<dbReference type="PANTHER" id="PTHR46663:SF2">
    <property type="entry name" value="GGDEF DOMAIN-CONTAINING PROTEIN"/>
    <property type="match status" value="1"/>
</dbReference>
<evidence type="ECO:0000313" key="3">
    <source>
        <dbReference type="EMBL" id="MFF5294241.1"/>
    </source>
</evidence>
<comment type="caution">
    <text evidence="3">The sequence shown here is derived from an EMBL/GenBank/DDBJ whole genome shotgun (WGS) entry which is preliminary data.</text>
</comment>
<feature type="transmembrane region" description="Helical" evidence="1">
    <location>
        <begin position="42"/>
        <end position="62"/>
    </location>
</feature>
<keyword evidence="1" id="KW-0472">Membrane</keyword>
<dbReference type="GO" id="GO:0052621">
    <property type="term" value="F:diguanylate cyclase activity"/>
    <property type="evidence" value="ECO:0007669"/>
    <property type="project" value="UniProtKB-EC"/>
</dbReference>
<dbReference type="RefSeq" id="WP_020514950.1">
    <property type="nucleotide sequence ID" value="NZ_JBIAZU010000006.1"/>
</dbReference>
<dbReference type="InterPro" id="IPR029787">
    <property type="entry name" value="Nucleotide_cyclase"/>
</dbReference>
<accession>A0ABW6WPU8</accession>
<dbReference type="Proteomes" id="UP001602245">
    <property type="component" value="Unassembled WGS sequence"/>
</dbReference>
<feature type="transmembrane region" description="Helical" evidence="1">
    <location>
        <begin position="12"/>
        <end position="30"/>
    </location>
</feature>
<keyword evidence="4" id="KW-1185">Reference proteome</keyword>
<sequence length="488" mass="51194">MRRLPRPEGSLNRTRLVAVAIGGLAMLTEFPQLGNVLRSPEYSRLAAACILATFLILIGTFVRGRSGWLTLIPVPVLVAIGGAGLFDPVATTALALASTIVLSLYGSTALWVARVVGGMIAIPVAVAISPMSGDRPMAWNSPTIIGVLPQVLLMAVLTRGIYVALLRQERAAARDALLARAGLAMMGVVDSDEVRIIGRRTAEEVVALSPGIALVVLRRRPEGFVVTTAIGAPPGVQGRLLGDVVTGDREFLDSLVPGFRVWELDSLGADPAVADAFIAVGGRRRIPAEVLDSLRNLSHQVVLAEKVCLAHAELEHRAHHDHLTQLAGRAKFVGAVDRALDLAGDGRTAVAALLNVDLDDFKRVNDCHGHAAGDELLIQVAARMTTVTTGRGLAARLGGDEFAVLLPDLADPLEAERIAEQLCDALAAPFMLTAATVTIGASIGVAVAEPGLTVTELSRRADMAMYAAKAAGKNRIESFAPAAQPVAT</sequence>
<evidence type="ECO:0000313" key="4">
    <source>
        <dbReference type="Proteomes" id="UP001602245"/>
    </source>
</evidence>
<dbReference type="EC" id="2.7.7.65" evidence="3"/>
<dbReference type="InterPro" id="IPR052163">
    <property type="entry name" value="DGC-Regulatory_Protein"/>
</dbReference>
<feature type="transmembrane region" description="Helical" evidence="1">
    <location>
        <begin position="111"/>
        <end position="131"/>
    </location>
</feature>
<dbReference type="EMBL" id="JBIAZU010000006">
    <property type="protein sequence ID" value="MFF5294241.1"/>
    <property type="molecule type" value="Genomic_DNA"/>
</dbReference>
<dbReference type="PROSITE" id="PS50887">
    <property type="entry name" value="GGDEF"/>
    <property type="match status" value="1"/>
</dbReference>